<comment type="caution">
    <text evidence="1">The sequence shown here is derived from an EMBL/GenBank/DDBJ whole genome shotgun (WGS) entry which is preliminary data.</text>
</comment>
<dbReference type="EMBL" id="SWLB01000010">
    <property type="protein sequence ID" value="KAF3333435.1"/>
    <property type="molecule type" value="Genomic_DNA"/>
</dbReference>
<evidence type="ECO:0000313" key="2">
    <source>
        <dbReference type="Proteomes" id="UP000623129"/>
    </source>
</evidence>
<dbReference type="Proteomes" id="UP000623129">
    <property type="component" value="Unassembled WGS sequence"/>
</dbReference>
<proteinExistence type="predicted"/>
<sequence length="132" mass="15084">MDIDLNESFGDELCIQYNGDALDEVNLYRLYEDLHRANEAISDDVGIREFDWDLNTILDVSQHETVNFQGEKPDVDGNARVEVDVVGIRDFDLNLNMESVNNELDVVQHGVNVDNIKNAEVEVQGSKSWKWN</sequence>
<accession>A0A833VMV5</accession>
<gene>
    <name evidence="1" type="ORF">FCM35_KLT01126</name>
</gene>
<protein>
    <submittedName>
        <fullName evidence="1">Uncharacterized protein</fullName>
    </submittedName>
</protein>
<keyword evidence="2" id="KW-1185">Reference proteome</keyword>
<name>A0A833VMV5_9POAL</name>
<dbReference type="AlphaFoldDB" id="A0A833VMV5"/>
<organism evidence="1 2">
    <name type="scientific">Carex littledalei</name>
    <dbReference type="NCBI Taxonomy" id="544730"/>
    <lineage>
        <taxon>Eukaryota</taxon>
        <taxon>Viridiplantae</taxon>
        <taxon>Streptophyta</taxon>
        <taxon>Embryophyta</taxon>
        <taxon>Tracheophyta</taxon>
        <taxon>Spermatophyta</taxon>
        <taxon>Magnoliopsida</taxon>
        <taxon>Liliopsida</taxon>
        <taxon>Poales</taxon>
        <taxon>Cyperaceae</taxon>
        <taxon>Cyperoideae</taxon>
        <taxon>Cariceae</taxon>
        <taxon>Carex</taxon>
        <taxon>Carex subgen. Euthyceras</taxon>
    </lineage>
</organism>
<reference evidence="1" key="1">
    <citation type="submission" date="2020-01" db="EMBL/GenBank/DDBJ databases">
        <title>Genome sequence of Kobresia littledalei, the first chromosome-level genome in the family Cyperaceae.</title>
        <authorList>
            <person name="Qu G."/>
        </authorList>
    </citation>
    <scope>NUCLEOTIDE SEQUENCE</scope>
    <source>
        <strain evidence="1">C.B.Clarke</strain>
        <tissue evidence="1">Leaf</tissue>
    </source>
</reference>
<evidence type="ECO:0000313" key="1">
    <source>
        <dbReference type="EMBL" id="KAF3333435.1"/>
    </source>
</evidence>